<evidence type="ECO:0000259" key="2">
    <source>
        <dbReference type="PROSITE" id="PS51084"/>
    </source>
</evidence>
<evidence type="ECO:0000256" key="1">
    <source>
        <dbReference type="PROSITE-ProRule" id="PRU00464"/>
    </source>
</evidence>
<feature type="domain" description="HIT" evidence="2">
    <location>
        <begin position="18"/>
        <end position="123"/>
    </location>
</feature>
<feature type="short sequence motif" description="Histidine triad motif" evidence="1">
    <location>
        <begin position="108"/>
        <end position="112"/>
    </location>
</feature>
<evidence type="ECO:0000313" key="3">
    <source>
        <dbReference type="EMBL" id="GAA1984311.1"/>
    </source>
</evidence>
<dbReference type="InterPro" id="IPR036265">
    <property type="entry name" value="HIT-like_sf"/>
</dbReference>
<protein>
    <recommendedName>
        <fullName evidence="2">HIT domain-containing protein</fullName>
    </recommendedName>
</protein>
<dbReference type="Proteomes" id="UP001501116">
    <property type="component" value="Unassembled WGS sequence"/>
</dbReference>
<dbReference type="InterPro" id="IPR011146">
    <property type="entry name" value="HIT-like"/>
</dbReference>
<dbReference type="Gene3D" id="3.30.428.10">
    <property type="entry name" value="HIT-like"/>
    <property type="match status" value="1"/>
</dbReference>
<dbReference type="Pfam" id="PF01230">
    <property type="entry name" value="HIT"/>
    <property type="match status" value="1"/>
</dbReference>
<proteinExistence type="predicted"/>
<sequence length="164" mass="18880">MNEWPHNWTKLIHGIDCEMCENERLDVDRFGIRIHAGTYADAYLQRADVQRGYTVVIWHGRHVTEPTELADVEASGYWIEVLAVARALITNYEPLKMNYETLGNSLPHLHTHLIPRFTNDPRPGQPFPLSAQQPDAKIEESRLWSDAQLLRRNLGMPELSRPAT</sequence>
<comment type="caution">
    <text evidence="3">The sequence shown here is derived from an EMBL/GenBank/DDBJ whole genome shotgun (WGS) entry which is preliminary data.</text>
</comment>
<dbReference type="PROSITE" id="PS51084">
    <property type="entry name" value="HIT_2"/>
    <property type="match status" value="1"/>
</dbReference>
<dbReference type="SUPFAM" id="SSF54197">
    <property type="entry name" value="HIT-like"/>
    <property type="match status" value="1"/>
</dbReference>
<gene>
    <name evidence="3" type="ORF">GCM10009754_72000</name>
</gene>
<name>A0ABN2SDP3_9PSEU</name>
<dbReference type="RefSeq" id="WP_344429319.1">
    <property type="nucleotide sequence ID" value="NZ_BAAANN010000040.1"/>
</dbReference>
<reference evidence="3 4" key="1">
    <citation type="journal article" date="2019" name="Int. J. Syst. Evol. Microbiol.">
        <title>The Global Catalogue of Microorganisms (GCM) 10K type strain sequencing project: providing services to taxonomists for standard genome sequencing and annotation.</title>
        <authorList>
            <consortium name="The Broad Institute Genomics Platform"/>
            <consortium name="The Broad Institute Genome Sequencing Center for Infectious Disease"/>
            <person name="Wu L."/>
            <person name="Ma J."/>
        </authorList>
    </citation>
    <scope>NUCLEOTIDE SEQUENCE [LARGE SCALE GENOMIC DNA]</scope>
    <source>
        <strain evidence="3 4">JCM 14545</strain>
    </source>
</reference>
<dbReference type="EMBL" id="BAAANN010000040">
    <property type="protein sequence ID" value="GAA1984311.1"/>
    <property type="molecule type" value="Genomic_DNA"/>
</dbReference>
<organism evidence="3 4">
    <name type="scientific">Amycolatopsis minnesotensis</name>
    <dbReference type="NCBI Taxonomy" id="337894"/>
    <lineage>
        <taxon>Bacteria</taxon>
        <taxon>Bacillati</taxon>
        <taxon>Actinomycetota</taxon>
        <taxon>Actinomycetes</taxon>
        <taxon>Pseudonocardiales</taxon>
        <taxon>Pseudonocardiaceae</taxon>
        <taxon>Amycolatopsis</taxon>
    </lineage>
</organism>
<keyword evidence="4" id="KW-1185">Reference proteome</keyword>
<evidence type="ECO:0000313" key="4">
    <source>
        <dbReference type="Proteomes" id="UP001501116"/>
    </source>
</evidence>
<accession>A0ABN2SDP3</accession>